<evidence type="ECO:0000256" key="4">
    <source>
        <dbReference type="ARBA" id="ARBA00022771"/>
    </source>
</evidence>
<dbReference type="InterPro" id="IPR013087">
    <property type="entry name" value="Znf_C2H2_type"/>
</dbReference>
<gene>
    <name evidence="11" type="ORF">MBM_05866</name>
</gene>
<dbReference type="SUPFAM" id="SSF57701">
    <property type="entry name" value="Zn2/Cys6 DNA-binding domain"/>
    <property type="match status" value="1"/>
</dbReference>
<dbReference type="InterPro" id="IPR001138">
    <property type="entry name" value="Zn2Cys6_DnaBD"/>
</dbReference>
<feature type="domain" description="C2H2-type" evidence="10">
    <location>
        <begin position="7"/>
        <end position="43"/>
    </location>
</feature>
<dbReference type="GO" id="GO:0000785">
    <property type="term" value="C:chromatin"/>
    <property type="evidence" value="ECO:0007669"/>
    <property type="project" value="TreeGrafter"/>
</dbReference>
<name>K1WEH3_MARBU</name>
<dbReference type="Proteomes" id="UP000006753">
    <property type="component" value="Unassembled WGS sequence"/>
</dbReference>
<dbReference type="SMART" id="SM00066">
    <property type="entry name" value="GAL4"/>
    <property type="match status" value="1"/>
</dbReference>
<dbReference type="OrthoDB" id="10018191at2759"/>
<evidence type="ECO:0000313" key="12">
    <source>
        <dbReference type="Proteomes" id="UP000006753"/>
    </source>
</evidence>
<dbReference type="GO" id="GO:0000981">
    <property type="term" value="F:DNA-binding transcription factor activity, RNA polymerase II-specific"/>
    <property type="evidence" value="ECO:0007669"/>
    <property type="project" value="InterPro"/>
</dbReference>
<dbReference type="OMA" id="VICASGR"/>
<sequence>MEAQSLSTCNQCGKRFQRRAHLLRHQQQRKCPCDAHTDSGDRPYSCKFCAKTFKRSDVLRDHFSRCDRRGTAAIPNSLERGRKRHACDECSRLKVKCDNNVPCRKCTEFGRICTKSRNAGAASSPEQTRVQSPLSRSTPELSSDRNSIGFLLNCPSDKDFIREFPQSTAQSPMVNPVQLARVMSMDGNSQSSGGVAIPENIYQAYQGQTDQLEVFLDRLEFQNFQQQTNHWEMPSEDDMLLWSGANVMLPDHRGLAQRAFDIRQKLNYAAAAQNPPFLPSEQVVEAIEMVTAENITTYVRLYFRHWHKHAPMVHRATFNPCTAALPLVISVMSIGAMYSPKPDDVARLKSLLDTMECYIYSIPGVGDEYELPGRSYVKLGEIASPGLQQYQLEEVQGAYLIIVLQYWTGNPTARIRVRQQRFPRVVQIFHHLEVLTMQHSPTDEIKDQASFGAWIRKESFIRTGTIAVMLDHAFGIFNNVSPCFQWAELDLPFPSDERFFELSSFEEMVAKSAEIPRYGIKLKDAFLVLFSPEGAESELNALRNLKFGDAQMLMHFLYFHIWSSTFNNPLASLPRTNIPALTAPYHLALRNWRTLWNEIKGAVDEEEWSKLGFQRTAESYYYAVKSILSVFEKNKGRFPPIPSNCEKGSHLKRLLSF</sequence>
<dbReference type="PANTHER" id="PTHR40626">
    <property type="entry name" value="MIP31509P"/>
    <property type="match status" value="1"/>
</dbReference>
<evidence type="ECO:0000256" key="1">
    <source>
        <dbReference type="ARBA" id="ARBA00004123"/>
    </source>
</evidence>
<dbReference type="HOGENOM" id="CLU_012538_2_0_1"/>
<reference evidence="11 12" key="1">
    <citation type="journal article" date="2012" name="BMC Genomics">
        <title>Sequencing the genome of Marssonina brunnea reveals fungus-poplar co-evolution.</title>
        <authorList>
            <person name="Zhu S."/>
            <person name="Cao Y.-Z."/>
            <person name="Jiang C."/>
            <person name="Tan B.-Y."/>
            <person name="Wang Z."/>
            <person name="Feng S."/>
            <person name="Zhang L."/>
            <person name="Su X.-H."/>
            <person name="Brejova B."/>
            <person name="Vinar T."/>
            <person name="Xu M."/>
            <person name="Wang M.-X."/>
            <person name="Zhang S.-G."/>
            <person name="Huang M.-R."/>
            <person name="Wu R."/>
            <person name="Zhou Y."/>
        </authorList>
    </citation>
    <scope>NUCLEOTIDE SEQUENCE [LARGE SCALE GENOMIC DNA]</scope>
    <source>
        <strain evidence="11 12">MB_m1</strain>
    </source>
</reference>
<dbReference type="GO" id="GO:0005634">
    <property type="term" value="C:nucleus"/>
    <property type="evidence" value="ECO:0007669"/>
    <property type="project" value="UniProtKB-SubCell"/>
</dbReference>
<dbReference type="GO" id="GO:0008270">
    <property type="term" value="F:zinc ion binding"/>
    <property type="evidence" value="ECO:0007669"/>
    <property type="project" value="UniProtKB-KW"/>
</dbReference>
<keyword evidence="6" id="KW-0539">Nucleus</keyword>
<feature type="region of interest" description="Disordered" evidence="8">
    <location>
        <begin position="117"/>
        <end position="146"/>
    </location>
</feature>
<dbReference type="GO" id="GO:0006351">
    <property type="term" value="P:DNA-templated transcription"/>
    <property type="evidence" value="ECO:0007669"/>
    <property type="project" value="InterPro"/>
</dbReference>
<dbReference type="PROSITE" id="PS00463">
    <property type="entry name" value="ZN2_CY6_FUNGAL_1"/>
    <property type="match status" value="1"/>
</dbReference>
<dbReference type="PROSITE" id="PS50157">
    <property type="entry name" value="ZINC_FINGER_C2H2_2"/>
    <property type="match status" value="2"/>
</dbReference>
<evidence type="ECO:0000256" key="6">
    <source>
        <dbReference type="ARBA" id="ARBA00023242"/>
    </source>
</evidence>
<evidence type="ECO:0000256" key="8">
    <source>
        <dbReference type="SAM" id="MobiDB-lite"/>
    </source>
</evidence>
<dbReference type="PROSITE" id="PS50048">
    <property type="entry name" value="ZN2_CY6_FUNGAL_2"/>
    <property type="match status" value="1"/>
</dbReference>
<feature type="compositionally biased region" description="Polar residues" evidence="8">
    <location>
        <begin position="124"/>
        <end position="146"/>
    </location>
</feature>
<dbReference type="CDD" id="cd00067">
    <property type="entry name" value="GAL4"/>
    <property type="match status" value="1"/>
</dbReference>
<keyword evidence="12" id="KW-1185">Reference proteome</keyword>
<organism evidence="11 12">
    <name type="scientific">Marssonina brunnea f. sp. multigermtubi (strain MB_m1)</name>
    <name type="common">Marssonina leaf spot fungus</name>
    <dbReference type="NCBI Taxonomy" id="1072389"/>
    <lineage>
        <taxon>Eukaryota</taxon>
        <taxon>Fungi</taxon>
        <taxon>Dikarya</taxon>
        <taxon>Ascomycota</taxon>
        <taxon>Pezizomycotina</taxon>
        <taxon>Leotiomycetes</taxon>
        <taxon>Helotiales</taxon>
        <taxon>Drepanopezizaceae</taxon>
        <taxon>Drepanopeziza</taxon>
    </lineage>
</organism>
<dbReference type="InterPro" id="IPR036864">
    <property type="entry name" value="Zn2-C6_fun-type_DNA-bd_sf"/>
</dbReference>
<dbReference type="Pfam" id="PF04082">
    <property type="entry name" value="Fungal_trans"/>
    <property type="match status" value="1"/>
</dbReference>
<dbReference type="InterPro" id="IPR036236">
    <property type="entry name" value="Znf_C2H2_sf"/>
</dbReference>
<evidence type="ECO:0000256" key="7">
    <source>
        <dbReference type="PROSITE-ProRule" id="PRU00042"/>
    </source>
</evidence>
<dbReference type="InterPro" id="IPR051059">
    <property type="entry name" value="VerF-like"/>
</dbReference>
<dbReference type="PANTHER" id="PTHR40626:SF3">
    <property type="entry name" value="TRANSCRIPTION FACTOR WITH C2H2 AND ZN(2)-CYS(6) DNA BINDING DOMAIN (EUROFUNG)-RELATED"/>
    <property type="match status" value="1"/>
</dbReference>
<keyword evidence="5" id="KW-0862">Zinc</keyword>
<keyword evidence="3" id="KW-0677">Repeat</keyword>
<dbReference type="GO" id="GO:0000978">
    <property type="term" value="F:RNA polymerase II cis-regulatory region sequence-specific DNA binding"/>
    <property type="evidence" value="ECO:0007669"/>
    <property type="project" value="InterPro"/>
</dbReference>
<dbReference type="InterPro" id="IPR007219">
    <property type="entry name" value="XnlR_reg_dom"/>
</dbReference>
<evidence type="ECO:0000259" key="9">
    <source>
        <dbReference type="PROSITE" id="PS50048"/>
    </source>
</evidence>
<evidence type="ECO:0000313" key="11">
    <source>
        <dbReference type="EMBL" id="EKD15855.1"/>
    </source>
</evidence>
<dbReference type="AlphaFoldDB" id="K1WEH3"/>
<evidence type="ECO:0000256" key="5">
    <source>
        <dbReference type="ARBA" id="ARBA00022833"/>
    </source>
</evidence>
<dbReference type="eggNOG" id="KOG1721">
    <property type="taxonomic scope" value="Eukaryota"/>
</dbReference>
<dbReference type="SUPFAM" id="SSF57667">
    <property type="entry name" value="beta-beta-alpha zinc fingers"/>
    <property type="match status" value="1"/>
</dbReference>
<dbReference type="KEGG" id="mbe:MBM_05866"/>
<evidence type="ECO:0000259" key="10">
    <source>
        <dbReference type="PROSITE" id="PS50157"/>
    </source>
</evidence>
<evidence type="ECO:0000256" key="2">
    <source>
        <dbReference type="ARBA" id="ARBA00022723"/>
    </source>
</evidence>
<dbReference type="InParanoid" id="K1WEH3"/>
<evidence type="ECO:0000256" key="3">
    <source>
        <dbReference type="ARBA" id="ARBA00022737"/>
    </source>
</evidence>
<dbReference type="CDD" id="cd12148">
    <property type="entry name" value="fungal_TF_MHR"/>
    <property type="match status" value="1"/>
</dbReference>
<comment type="subcellular location">
    <subcellularLocation>
        <location evidence="1">Nucleus</location>
    </subcellularLocation>
</comment>
<dbReference type="Pfam" id="PF00172">
    <property type="entry name" value="Zn_clus"/>
    <property type="match status" value="1"/>
</dbReference>
<protein>
    <submittedName>
        <fullName evidence="11">Uncharacterized protein</fullName>
    </submittedName>
</protein>
<feature type="domain" description="Zn(2)-C6 fungal-type" evidence="9">
    <location>
        <begin position="86"/>
        <end position="115"/>
    </location>
</feature>
<dbReference type="Gene3D" id="3.30.160.60">
    <property type="entry name" value="Classic Zinc Finger"/>
    <property type="match status" value="1"/>
</dbReference>
<accession>K1WEH3</accession>
<proteinExistence type="predicted"/>
<feature type="domain" description="C2H2-type" evidence="10">
    <location>
        <begin position="44"/>
        <end position="62"/>
    </location>
</feature>
<dbReference type="Gene3D" id="4.10.240.10">
    <property type="entry name" value="Zn(2)-C6 fungal-type DNA-binding domain"/>
    <property type="match status" value="1"/>
</dbReference>
<keyword evidence="4 7" id="KW-0863">Zinc-finger</keyword>
<keyword evidence="2" id="KW-0479">Metal-binding</keyword>
<dbReference type="EMBL" id="JH921440">
    <property type="protein sequence ID" value="EKD15855.1"/>
    <property type="molecule type" value="Genomic_DNA"/>
</dbReference>